<evidence type="ECO:0000313" key="2">
    <source>
        <dbReference type="EMBL" id="GER35986.1"/>
    </source>
</evidence>
<keyword evidence="2" id="KW-0418">Kinase</keyword>
<dbReference type="GO" id="GO:0016301">
    <property type="term" value="F:kinase activity"/>
    <property type="evidence" value="ECO:0007669"/>
    <property type="project" value="UniProtKB-KW"/>
</dbReference>
<dbReference type="EMBL" id="BKCP01005072">
    <property type="protein sequence ID" value="GER35986.1"/>
    <property type="molecule type" value="Genomic_DNA"/>
</dbReference>
<reference evidence="3" key="1">
    <citation type="journal article" date="2019" name="Curr. Biol.">
        <title>Genome Sequence of Striga asiatica Provides Insight into the Evolution of Plant Parasitism.</title>
        <authorList>
            <person name="Yoshida S."/>
            <person name="Kim S."/>
            <person name="Wafula E.K."/>
            <person name="Tanskanen J."/>
            <person name="Kim Y.M."/>
            <person name="Honaas L."/>
            <person name="Yang Z."/>
            <person name="Spallek T."/>
            <person name="Conn C.E."/>
            <person name="Ichihashi Y."/>
            <person name="Cheong K."/>
            <person name="Cui S."/>
            <person name="Der J.P."/>
            <person name="Gundlach H."/>
            <person name="Jiao Y."/>
            <person name="Hori C."/>
            <person name="Ishida J.K."/>
            <person name="Kasahara H."/>
            <person name="Kiba T."/>
            <person name="Kim M.S."/>
            <person name="Koo N."/>
            <person name="Laohavisit A."/>
            <person name="Lee Y.H."/>
            <person name="Lumba S."/>
            <person name="McCourt P."/>
            <person name="Mortimer J.C."/>
            <person name="Mutuku J.M."/>
            <person name="Nomura T."/>
            <person name="Sasaki-Sekimoto Y."/>
            <person name="Seto Y."/>
            <person name="Wang Y."/>
            <person name="Wakatake T."/>
            <person name="Sakakibara H."/>
            <person name="Demura T."/>
            <person name="Yamaguchi S."/>
            <person name="Yoneyama K."/>
            <person name="Manabe R.I."/>
            <person name="Nelson D.C."/>
            <person name="Schulman A.H."/>
            <person name="Timko M.P."/>
            <person name="dePamphilis C.W."/>
            <person name="Choi D."/>
            <person name="Shirasu K."/>
        </authorList>
    </citation>
    <scope>NUCLEOTIDE SEQUENCE [LARGE SCALE GENOMIC DNA]</scope>
    <source>
        <strain evidence="3">cv. UVA1</strain>
    </source>
</reference>
<feature type="compositionally biased region" description="Polar residues" evidence="1">
    <location>
        <begin position="73"/>
        <end position="84"/>
    </location>
</feature>
<proteinExistence type="predicted"/>
<name>A0A5A7PTP5_STRAF</name>
<gene>
    <name evidence="2" type="ORF">STAS_12303</name>
</gene>
<accession>A0A5A7PTP5</accession>
<comment type="caution">
    <text evidence="2">The sequence shown here is derived from an EMBL/GenBank/DDBJ whole genome shotgun (WGS) entry which is preliminary data.</text>
</comment>
<evidence type="ECO:0000313" key="3">
    <source>
        <dbReference type="Proteomes" id="UP000325081"/>
    </source>
</evidence>
<sequence length="127" mass="13778">MGLLEDHVAAEGTINDEFGPKFFKACLPMVLKWTLGGLREDWASRTRSGVIGAAHRLPPSLERDVHPLPPSATPRTASGGSPTPTIRDPLSFHLLPPAVCRLEARNITLRGAGRVAEKVEQILQLLI</sequence>
<organism evidence="2 3">
    <name type="scientific">Striga asiatica</name>
    <name type="common">Asiatic witchweed</name>
    <name type="synonym">Buchnera asiatica</name>
    <dbReference type="NCBI Taxonomy" id="4170"/>
    <lineage>
        <taxon>Eukaryota</taxon>
        <taxon>Viridiplantae</taxon>
        <taxon>Streptophyta</taxon>
        <taxon>Embryophyta</taxon>
        <taxon>Tracheophyta</taxon>
        <taxon>Spermatophyta</taxon>
        <taxon>Magnoliopsida</taxon>
        <taxon>eudicotyledons</taxon>
        <taxon>Gunneridae</taxon>
        <taxon>Pentapetalae</taxon>
        <taxon>asterids</taxon>
        <taxon>lamiids</taxon>
        <taxon>Lamiales</taxon>
        <taxon>Orobanchaceae</taxon>
        <taxon>Buchnereae</taxon>
        <taxon>Striga</taxon>
    </lineage>
</organism>
<keyword evidence="2" id="KW-0808">Transferase</keyword>
<keyword evidence="3" id="KW-1185">Reference proteome</keyword>
<feature type="region of interest" description="Disordered" evidence="1">
    <location>
        <begin position="60"/>
        <end position="87"/>
    </location>
</feature>
<evidence type="ECO:0000256" key="1">
    <source>
        <dbReference type="SAM" id="MobiDB-lite"/>
    </source>
</evidence>
<dbReference type="Proteomes" id="UP000325081">
    <property type="component" value="Unassembled WGS sequence"/>
</dbReference>
<dbReference type="AlphaFoldDB" id="A0A5A7PTP5"/>
<protein>
    <submittedName>
        <fullName evidence="2">Protein kinase superfamily protein</fullName>
    </submittedName>
</protein>